<dbReference type="SUPFAM" id="SSF53335">
    <property type="entry name" value="S-adenosyl-L-methionine-dependent methyltransferases"/>
    <property type="match status" value="1"/>
</dbReference>
<gene>
    <name evidence="1" type="ORF">IWH25_03485</name>
</gene>
<protein>
    <recommendedName>
        <fullName evidence="3">DNA methylase N-4/N-6 domain-containing protein</fullName>
    </recommendedName>
</protein>
<dbReference type="InterPro" id="IPR029063">
    <property type="entry name" value="SAM-dependent_MTases_sf"/>
</dbReference>
<evidence type="ECO:0000313" key="1">
    <source>
        <dbReference type="EMBL" id="QRJ65623.1"/>
    </source>
</evidence>
<evidence type="ECO:0000313" key="2">
    <source>
        <dbReference type="Proteomes" id="UP000663444"/>
    </source>
</evidence>
<dbReference type="REBASE" id="459592">
    <property type="entry name" value="M.Are18626ORF3485P"/>
</dbReference>
<accession>A0A974SSN9</accession>
<organism evidence="1 2">
    <name type="scientific">Azospira restricta</name>
    <dbReference type="NCBI Taxonomy" id="404405"/>
    <lineage>
        <taxon>Bacteria</taxon>
        <taxon>Pseudomonadati</taxon>
        <taxon>Pseudomonadota</taxon>
        <taxon>Betaproteobacteria</taxon>
        <taxon>Rhodocyclales</taxon>
        <taxon>Rhodocyclaceae</taxon>
        <taxon>Azospira</taxon>
    </lineage>
</organism>
<dbReference type="Gene3D" id="3.40.50.150">
    <property type="entry name" value="Vaccinia Virus protein VP39"/>
    <property type="match status" value="2"/>
</dbReference>
<dbReference type="KEGG" id="ares:IWH25_03485"/>
<name>A0A974SSN9_9RHOO</name>
<dbReference type="Proteomes" id="UP000663444">
    <property type="component" value="Chromosome"/>
</dbReference>
<dbReference type="AlphaFoldDB" id="A0A974SSN9"/>
<dbReference type="EMBL" id="CP064781">
    <property type="protein sequence ID" value="QRJ65623.1"/>
    <property type="molecule type" value="Genomic_DNA"/>
</dbReference>
<proteinExistence type="predicted"/>
<reference evidence="1" key="1">
    <citation type="submission" date="2020-11" db="EMBL/GenBank/DDBJ databases">
        <title>Azospira restricta DSM 18626 genome sequence.</title>
        <authorList>
            <person name="Moe W.M."/>
        </authorList>
    </citation>
    <scope>NUCLEOTIDE SEQUENCE</scope>
    <source>
        <strain evidence="1">DSM 18626</strain>
    </source>
</reference>
<sequence>MHVSFESWTQKREVSTLGTNAGAVELPFQAWHHFKEAFTPELVAKAVEGSRRDLLRCADPFGGSGTTALTCQFLGIEPVTVEVNPYLADLVEAKLSSYDADELVRSLGRIVRAVFSAKPSLKRFAMLPSTFIESDDKERWLFSKPVARRIAAYLDAIDALSNPSHRRFFRIQLGGMLVAASNVVINGKGRRYRRNWATRSFSPEELDTLFCERSQKAILEIHAHRFRKEQRYTLIRGDSRQMVAKIGKIDGAIFSPPYPNSFDYTDVYNIELWMLGYLSGAPDNRSLRESTLCSHVQIKRKFPPAPNGSNRLTEALERLAEARTDLWSPWIPEMVGAYFCDMKTVLEGLRSQLAPEGETWAVVGDSQYAGIPVPTADILADLAPAMGYEVITMESFRSMRTSAQQGGQEELDETLIVMRKL</sequence>
<keyword evidence="2" id="KW-1185">Reference proteome</keyword>
<evidence type="ECO:0008006" key="3">
    <source>
        <dbReference type="Google" id="ProtNLM"/>
    </source>
</evidence>